<dbReference type="GO" id="GO:0009695">
    <property type="term" value="P:jasmonic acid biosynthetic process"/>
    <property type="evidence" value="ECO:0007669"/>
    <property type="project" value="InterPro"/>
</dbReference>
<organism evidence="2 3">
    <name type="scientific">Gonium pectorale</name>
    <name type="common">Green alga</name>
    <dbReference type="NCBI Taxonomy" id="33097"/>
    <lineage>
        <taxon>Eukaryota</taxon>
        <taxon>Viridiplantae</taxon>
        <taxon>Chlorophyta</taxon>
        <taxon>core chlorophytes</taxon>
        <taxon>Chlorophyceae</taxon>
        <taxon>CS clade</taxon>
        <taxon>Chlamydomonadales</taxon>
        <taxon>Volvocaceae</taxon>
        <taxon>Gonium</taxon>
    </lineage>
</organism>
<dbReference type="Gene3D" id="2.40.480.10">
    <property type="entry name" value="Allene oxide cyclase-like"/>
    <property type="match status" value="1"/>
</dbReference>
<feature type="chain" id="PRO_5007561725" description="CBM20 domain-containing protein" evidence="1">
    <location>
        <begin position="26"/>
        <end position="117"/>
    </location>
</feature>
<dbReference type="AlphaFoldDB" id="A0A150FUQ0"/>
<reference evidence="3" key="1">
    <citation type="journal article" date="2016" name="Nat. Commun.">
        <title>The Gonium pectorale genome demonstrates co-option of cell cycle regulation during the evolution of multicellularity.</title>
        <authorList>
            <person name="Hanschen E.R."/>
            <person name="Marriage T.N."/>
            <person name="Ferris P.J."/>
            <person name="Hamaji T."/>
            <person name="Toyoda A."/>
            <person name="Fujiyama A."/>
            <person name="Neme R."/>
            <person name="Noguchi H."/>
            <person name="Minakuchi Y."/>
            <person name="Suzuki M."/>
            <person name="Kawai-Toyooka H."/>
            <person name="Smith D.R."/>
            <person name="Sparks H."/>
            <person name="Anderson J."/>
            <person name="Bakaric R."/>
            <person name="Luria V."/>
            <person name="Karger A."/>
            <person name="Kirschner M.W."/>
            <person name="Durand P.M."/>
            <person name="Michod R.E."/>
            <person name="Nozaki H."/>
            <person name="Olson B.J."/>
        </authorList>
    </citation>
    <scope>NUCLEOTIDE SEQUENCE [LARGE SCALE GENOMIC DNA]</scope>
    <source>
        <strain evidence="3">NIES-2863</strain>
    </source>
</reference>
<comment type="caution">
    <text evidence="2">The sequence shown here is derived from an EMBL/GenBank/DDBJ whole genome shotgun (WGS) entry which is preliminary data.</text>
</comment>
<dbReference type="InterPro" id="IPR034871">
    <property type="entry name" value="Allene_oxi_cyc_sf"/>
</dbReference>
<dbReference type="SUPFAM" id="SSF141493">
    <property type="entry name" value="Allene oxide cyclase-like"/>
    <property type="match status" value="1"/>
</dbReference>
<dbReference type="Proteomes" id="UP000075714">
    <property type="component" value="Unassembled WGS sequence"/>
</dbReference>
<evidence type="ECO:0008006" key="4">
    <source>
        <dbReference type="Google" id="ProtNLM"/>
    </source>
</evidence>
<protein>
    <recommendedName>
        <fullName evidence="4">CBM20 domain-containing protein</fullName>
    </recommendedName>
</protein>
<evidence type="ECO:0000313" key="3">
    <source>
        <dbReference type="Proteomes" id="UP000075714"/>
    </source>
</evidence>
<keyword evidence="1" id="KW-0732">Signal</keyword>
<feature type="signal peptide" evidence="1">
    <location>
        <begin position="1"/>
        <end position="25"/>
    </location>
</feature>
<proteinExistence type="predicted"/>
<evidence type="ECO:0000256" key="1">
    <source>
        <dbReference type="SAM" id="SignalP"/>
    </source>
</evidence>
<evidence type="ECO:0000313" key="2">
    <source>
        <dbReference type="EMBL" id="KXZ41354.1"/>
    </source>
</evidence>
<accession>A0A150FUQ0</accession>
<keyword evidence="3" id="KW-1185">Reference proteome</keyword>
<dbReference type="EMBL" id="LSYV01000523">
    <property type="protein sequence ID" value="KXZ41354.1"/>
    <property type="molecule type" value="Genomic_DNA"/>
</dbReference>
<dbReference type="InterPro" id="IPR044859">
    <property type="entry name" value="Allene_oxi_cyc_Dirigent"/>
</dbReference>
<dbReference type="OrthoDB" id="558273at2759"/>
<gene>
    <name evidence="2" type="ORF">GPECTOR_526g517</name>
</gene>
<name>A0A150FUQ0_GONPE</name>
<sequence length="117" mass="13039">MASVHYVALIVAALALLAGNAGVSTGYCYYSKYDEQEDRAYNYCHTTLTFYWQSKPIGSLTFSGPFNDWENAVFENGIAGGAGWFAGARGVVKVEVKEALQRYKYVIKLDEKSRECK</sequence>
<dbReference type="GO" id="GO:0046423">
    <property type="term" value="F:allene-oxide cyclase activity"/>
    <property type="evidence" value="ECO:0007669"/>
    <property type="project" value="InterPro"/>
</dbReference>